<evidence type="ECO:0000256" key="1">
    <source>
        <dbReference type="SAM" id="MobiDB-lite"/>
    </source>
</evidence>
<dbReference type="EMBL" id="CH916371">
    <property type="protein sequence ID" value="EDV91916.1"/>
    <property type="molecule type" value="Genomic_DNA"/>
</dbReference>
<feature type="region of interest" description="Disordered" evidence="1">
    <location>
        <begin position="77"/>
        <end position="103"/>
    </location>
</feature>
<dbReference type="InParanoid" id="B4JMH3"/>
<accession>B4JMH3</accession>
<evidence type="ECO:0000313" key="3">
    <source>
        <dbReference type="Proteomes" id="UP000001070"/>
    </source>
</evidence>
<gene>
    <name evidence="2" type="primary">Dgri\GH24328</name>
    <name evidence="2" type="ORF">Dgri_GH24328</name>
</gene>
<dbReference type="HOGENOM" id="CLU_2266462_0_0_1"/>
<reference evidence="2 3" key="1">
    <citation type="journal article" date="2007" name="Nature">
        <title>Evolution of genes and genomes on the Drosophila phylogeny.</title>
        <authorList>
            <consortium name="Drosophila 12 Genomes Consortium"/>
            <person name="Clark A.G."/>
            <person name="Eisen M.B."/>
            <person name="Smith D.R."/>
            <person name="Bergman C.M."/>
            <person name="Oliver B."/>
            <person name="Markow T.A."/>
            <person name="Kaufman T.C."/>
            <person name="Kellis M."/>
            <person name="Gelbart W."/>
            <person name="Iyer V.N."/>
            <person name="Pollard D.A."/>
            <person name="Sackton T.B."/>
            <person name="Larracuente A.M."/>
            <person name="Singh N.D."/>
            <person name="Abad J.P."/>
            <person name="Abt D.N."/>
            <person name="Adryan B."/>
            <person name="Aguade M."/>
            <person name="Akashi H."/>
            <person name="Anderson W.W."/>
            <person name="Aquadro C.F."/>
            <person name="Ardell D.H."/>
            <person name="Arguello R."/>
            <person name="Artieri C.G."/>
            <person name="Barbash D.A."/>
            <person name="Barker D."/>
            <person name="Barsanti P."/>
            <person name="Batterham P."/>
            <person name="Batzoglou S."/>
            <person name="Begun D."/>
            <person name="Bhutkar A."/>
            <person name="Blanco E."/>
            <person name="Bosak S.A."/>
            <person name="Bradley R.K."/>
            <person name="Brand A.D."/>
            <person name="Brent M.R."/>
            <person name="Brooks A.N."/>
            <person name="Brown R.H."/>
            <person name="Butlin R.K."/>
            <person name="Caggese C."/>
            <person name="Calvi B.R."/>
            <person name="Bernardo de Carvalho A."/>
            <person name="Caspi A."/>
            <person name="Castrezana S."/>
            <person name="Celniker S.E."/>
            <person name="Chang J.L."/>
            <person name="Chapple C."/>
            <person name="Chatterji S."/>
            <person name="Chinwalla A."/>
            <person name="Civetta A."/>
            <person name="Clifton S.W."/>
            <person name="Comeron J.M."/>
            <person name="Costello J.C."/>
            <person name="Coyne J.A."/>
            <person name="Daub J."/>
            <person name="David R.G."/>
            <person name="Delcher A.L."/>
            <person name="Delehaunty K."/>
            <person name="Do C.B."/>
            <person name="Ebling H."/>
            <person name="Edwards K."/>
            <person name="Eickbush T."/>
            <person name="Evans J.D."/>
            <person name="Filipski A."/>
            <person name="Findeiss S."/>
            <person name="Freyhult E."/>
            <person name="Fulton L."/>
            <person name="Fulton R."/>
            <person name="Garcia A.C."/>
            <person name="Gardiner A."/>
            <person name="Garfield D.A."/>
            <person name="Garvin B.E."/>
            <person name="Gibson G."/>
            <person name="Gilbert D."/>
            <person name="Gnerre S."/>
            <person name="Godfrey J."/>
            <person name="Good R."/>
            <person name="Gotea V."/>
            <person name="Gravely B."/>
            <person name="Greenberg A.J."/>
            <person name="Griffiths-Jones S."/>
            <person name="Gross S."/>
            <person name="Guigo R."/>
            <person name="Gustafson E.A."/>
            <person name="Haerty W."/>
            <person name="Hahn M.W."/>
            <person name="Halligan D.L."/>
            <person name="Halpern A.L."/>
            <person name="Halter G.M."/>
            <person name="Han M.V."/>
            <person name="Heger A."/>
            <person name="Hillier L."/>
            <person name="Hinrichs A.S."/>
            <person name="Holmes I."/>
            <person name="Hoskins R.A."/>
            <person name="Hubisz M.J."/>
            <person name="Hultmark D."/>
            <person name="Huntley M.A."/>
            <person name="Jaffe D.B."/>
            <person name="Jagadeeshan S."/>
            <person name="Jeck W.R."/>
            <person name="Johnson J."/>
            <person name="Jones C.D."/>
            <person name="Jordan W.C."/>
            <person name="Karpen G.H."/>
            <person name="Kataoka E."/>
            <person name="Keightley P.D."/>
            <person name="Kheradpour P."/>
            <person name="Kirkness E.F."/>
            <person name="Koerich L.B."/>
            <person name="Kristiansen K."/>
            <person name="Kudrna D."/>
            <person name="Kulathinal R.J."/>
            <person name="Kumar S."/>
            <person name="Kwok R."/>
            <person name="Lander E."/>
            <person name="Langley C.H."/>
            <person name="Lapoint R."/>
            <person name="Lazzaro B.P."/>
            <person name="Lee S.J."/>
            <person name="Levesque L."/>
            <person name="Li R."/>
            <person name="Lin C.F."/>
            <person name="Lin M.F."/>
            <person name="Lindblad-Toh K."/>
            <person name="Llopart A."/>
            <person name="Long M."/>
            <person name="Low L."/>
            <person name="Lozovsky E."/>
            <person name="Lu J."/>
            <person name="Luo M."/>
            <person name="Machado C.A."/>
            <person name="Makalowski W."/>
            <person name="Marzo M."/>
            <person name="Matsuda M."/>
            <person name="Matzkin L."/>
            <person name="McAllister B."/>
            <person name="McBride C.S."/>
            <person name="McKernan B."/>
            <person name="McKernan K."/>
            <person name="Mendez-Lago M."/>
            <person name="Minx P."/>
            <person name="Mollenhauer M.U."/>
            <person name="Montooth K."/>
            <person name="Mount S.M."/>
            <person name="Mu X."/>
            <person name="Myers E."/>
            <person name="Negre B."/>
            <person name="Newfeld S."/>
            <person name="Nielsen R."/>
            <person name="Noor M.A."/>
            <person name="O'Grady P."/>
            <person name="Pachter L."/>
            <person name="Papaceit M."/>
            <person name="Parisi M.J."/>
            <person name="Parisi M."/>
            <person name="Parts L."/>
            <person name="Pedersen J.S."/>
            <person name="Pesole G."/>
            <person name="Phillippy A.M."/>
            <person name="Ponting C.P."/>
            <person name="Pop M."/>
            <person name="Porcelli D."/>
            <person name="Powell J.R."/>
            <person name="Prohaska S."/>
            <person name="Pruitt K."/>
            <person name="Puig M."/>
            <person name="Quesneville H."/>
            <person name="Ram K.R."/>
            <person name="Rand D."/>
            <person name="Rasmussen M.D."/>
            <person name="Reed L.K."/>
            <person name="Reenan R."/>
            <person name="Reily A."/>
            <person name="Remington K.A."/>
            <person name="Rieger T.T."/>
            <person name="Ritchie M.G."/>
            <person name="Robin C."/>
            <person name="Rogers Y.H."/>
            <person name="Rohde C."/>
            <person name="Rozas J."/>
            <person name="Rubenfield M.J."/>
            <person name="Ruiz A."/>
            <person name="Russo S."/>
            <person name="Salzberg S.L."/>
            <person name="Sanchez-Gracia A."/>
            <person name="Saranga D.J."/>
            <person name="Sato H."/>
            <person name="Schaeffer S.W."/>
            <person name="Schatz M.C."/>
            <person name="Schlenke T."/>
            <person name="Schwartz R."/>
            <person name="Segarra C."/>
            <person name="Singh R.S."/>
            <person name="Sirot L."/>
            <person name="Sirota M."/>
            <person name="Sisneros N.B."/>
            <person name="Smith C.D."/>
            <person name="Smith T.F."/>
            <person name="Spieth J."/>
            <person name="Stage D.E."/>
            <person name="Stark A."/>
            <person name="Stephan W."/>
            <person name="Strausberg R.L."/>
            <person name="Strempel S."/>
            <person name="Sturgill D."/>
            <person name="Sutton G."/>
            <person name="Sutton G.G."/>
            <person name="Tao W."/>
            <person name="Teichmann S."/>
            <person name="Tobari Y.N."/>
            <person name="Tomimura Y."/>
            <person name="Tsolas J.M."/>
            <person name="Valente V.L."/>
            <person name="Venter E."/>
            <person name="Venter J.C."/>
            <person name="Vicario S."/>
            <person name="Vieira F.G."/>
            <person name="Vilella A.J."/>
            <person name="Villasante A."/>
            <person name="Walenz B."/>
            <person name="Wang J."/>
            <person name="Wasserman M."/>
            <person name="Watts T."/>
            <person name="Wilson D."/>
            <person name="Wilson R.K."/>
            <person name="Wing R.A."/>
            <person name="Wolfner M.F."/>
            <person name="Wong A."/>
            <person name="Wong G.K."/>
            <person name="Wu C.I."/>
            <person name="Wu G."/>
            <person name="Yamamoto D."/>
            <person name="Yang H.P."/>
            <person name="Yang S.P."/>
            <person name="Yorke J.A."/>
            <person name="Yoshida K."/>
            <person name="Zdobnov E."/>
            <person name="Zhang P."/>
            <person name="Zhang Y."/>
            <person name="Zimin A.V."/>
            <person name="Baldwin J."/>
            <person name="Abdouelleil A."/>
            <person name="Abdulkadir J."/>
            <person name="Abebe A."/>
            <person name="Abera B."/>
            <person name="Abreu J."/>
            <person name="Acer S.C."/>
            <person name="Aftuck L."/>
            <person name="Alexander A."/>
            <person name="An P."/>
            <person name="Anderson E."/>
            <person name="Anderson S."/>
            <person name="Arachi H."/>
            <person name="Azer M."/>
            <person name="Bachantsang P."/>
            <person name="Barry A."/>
            <person name="Bayul T."/>
            <person name="Berlin A."/>
            <person name="Bessette D."/>
            <person name="Bloom T."/>
            <person name="Blye J."/>
            <person name="Boguslavskiy L."/>
            <person name="Bonnet C."/>
            <person name="Boukhgalter B."/>
            <person name="Bourzgui I."/>
            <person name="Brown A."/>
            <person name="Cahill P."/>
            <person name="Channer S."/>
            <person name="Cheshatsang Y."/>
            <person name="Chuda L."/>
            <person name="Citroen M."/>
            <person name="Collymore A."/>
            <person name="Cooke P."/>
            <person name="Costello M."/>
            <person name="D'Aco K."/>
            <person name="Daza R."/>
            <person name="De Haan G."/>
            <person name="DeGray S."/>
            <person name="DeMaso C."/>
            <person name="Dhargay N."/>
            <person name="Dooley K."/>
            <person name="Dooley E."/>
            <person name="Doricent M."/>
            <person name="Dorje P."/>
            <person name="Dorjee K."/>
            <person name="Dupes A."/>
            <person name="Elong R."/>
            <person name="Falk J."/>
            <person name="Farina A."/>
            <person name="Faro S."/>
            <person name="Ferguson D."/>
            <person name="Fisher S."/>
            <person name="Foley C.D."/>
            <person name="Franke A."/>
            <person name="Friedrich D."/>
            <person name="Gadbois L."/>
            <person name="Gearin G."/>
            <person name="Gearin C.R."/>
            <person name="Giannoukos G."/>
            <person name="Goode T."/>
            <person name="Graham J."/>
            <person name="Grandbois E."/>
            <person name="Grewal S."/>
            <person name="Gyaltsen K."/>
            <person name="Hafez N."/>
            <person name="Hagos B."/>
            <person name="Hall J."/>
            <person name="Henson C."/>
            <person name="Hollinger A."/>
            <person name="Honan T."/>
            <person name="Huard M.D."/>
            <person name="Hughes L."/>
            <person name="Hurhula B."/>
            <person name="Husby M.E."/>
            <person name="Kamat A."/>
            <person name="Kanga B."/>
            <person name="Kashin S."/>
            <person name="Khazanovich D."/>
            <person name="Kisner P."/>
            <person name="Lance K."/>
            <person name="Lara M."/>
            <person name="Lee W."/>
            <person name="Lennon N."/>
            <person name="Letendre F."/>
            <person name="LeVine R."/>
            <person name="Lipovsky A."/>
            <person name="Liu X."/>
            <person name="Liu J."/>
            <person name="Liu S."/>
            <person name="Lokyitsang T."/>
            <person name="Lokyitsang Y."/>
            <person name="Lubonja R."/>
            <person name="Lui A."/>
            <person name="MacDonald P."/>
            <person name="Magnisalis V."/>
            <person name="Maru K."/>
            <person name="Matthews C."/>
            <person name="McCusker W."/>
            <person name="McDonough S."/>
            <person name="Mehta T."/>
            <person name="Meldrim J."/>
            <person name="Meneus L."/>
            <person name="Mihai O."/>
            <person name="Mihalev A."/>
            <person name="Mihova T."/>
            <person name="Mittelman R."/>
            <person name="Mlenga V."/>
            <person name="Montmayeur A."/>
            <person name="Mulrain L."/>
            <person name="Navidi A."/>
            <person name="Naylor J."/>
            <person name="Negash T."/>
            <person name="Nguyen T."/>
            <person name="Nguyen N."/>
            <person name="Nicol R."/>
            <person name="Norbu C."/>
            <person name="Norbu N."/>
            <person name="Novod N."/>
            <person name="O'Neill B."/>
            <person name="Osman S."/>
            <person name="Markiewicz E."/>
            <person name="Oyono O.L."/>
            <person name="Patti C."/>
            <person name="Phunkhang P."/>
            <person name="Pierre F."/>
            <person name="Priest M."/>
            <person name="Raghuraman S."/>
            <person name="Rege F."/>
            <person name="Reyes R."/>
            <person name="Rise C."/>
            <person name="Rogov P."/>
            <person name="Ross K."/>
            <person name="Ryan E."/>
            <person name="Settipalli S."/>
            <person name="Shea T."/>
            <person name="Sherpa N."/>
            <person name="Shi L."/>
            <person name="Shih D."/>
            <person name="Sparrow T."/>
            <person name="Spaulding J."/>
            <person name="Stalker J."/>
            <person name="Stange-Thomann N."/>
            <person name="Stavropoulos S."/>
            <person name="Stone C."/>
            <person name="Strader C."/>
            <person name="Tesfaye S."/>
            <person name="Thomson T."/>
            <person name="Thoulutsang Y."/>
            <person name="Thoulutsang D."/>
            <person name="Topham K."/>
            <person name="Topping I."/>
            <person name="Tsamla T."/>
            <person name="Vassiliev H."/>
            <person name="Vo A."/>
            <person name="Wangchuk T."/>
            <person name="Wangdi T."/>
            <person name="Weiand M."/>
            <person name="Wilkinson J."/>
            <person name="Wilson A."/>
            <person name="Yadav S."/>
            <person name="Young G."/>
            <person name="Yu Q."/>
            <person name="Zembek L."/>
            <person name="Zhong D."/>
            <person name="Zimmer A."/>
            <person name="Zwirko Z."/>
            <person name="Jaffe D.B."/>
            <person name="Alvarez P."/>
            <person name="Brockman W."/>
            <person name="Butler J."/>
            <person name="Chin C."/>
            <person name="Gnerre S."/>
            <person name="Grabherr M."/>
            <person name="Kleber M."/>
            <person name="Mauceli E."/>
            <person name="MacCallum I."/>
        </authorList>
    </citation>
    <scope>NUCLEOTIDE SEQUENCE [LARGE SCALE GENOMIC DNA]</scope>
    <source>
        <strain evidence="3">Tucson 15287-2541.00</strain>
    </source>
</reference>
<dbReference type="Proteomes" id="UP000001070">
    <property type="component" value="Unassembled WGS sequence"/>
</dbReference>
<keyword evidence="3" id="KW-1185">Reference proteome</keyword>
<proteinExistence type="predicted"/>
<dbReference type="AlphaFoldDB" id="B4JMH3"/>
<name>B4JMH3_DROGR</name>
<organism evidence="3">
    <name type="scientific">Drosophila grimshawi</name>
    <name type="common">Hawaiian fruit fly</name>
    <name type="synonym">Idiomyia grimshawi</name>
    <dbReference type="NCBI Taxonomy" id="7222"/>
    <lineage>
        <taxon>Eukaryota</taxon>
        <taxon>Metazoa</taxon>
        <taxon>Ecdysozoa</taxon>
        <taxon>Arthropoda</taxon>
        <taxon>Hexapoda</taxon>
        <taxon>Insecta</taxon>
        <taxon>Pterygota</taxon>
        <taxon>Neoptera</taxon>
        <taxon>Endopterygota</taxon>
        <taxon>Diptera</taxon>
        <taxon>Brachycera</taxon>
        <taxon>Muscomorpha</taxon>
        <taxon>Ephydroidea</taxon>
        <taxon>Drosophilidae</taxon>
        <taxon>Drosophila</taxon>
        <taxon>Hawaiian Drosophila</taxon>
    </lineage>
</organism>
<evidence type="ECO:0000313" key="2">
    <source>
        <dbReference type="EMBL" id="EDV91916.1"/>
    </source>
</evidence>
<sequence length="103" mass="11711">MNRKHNNNINISINISIHINNNNIFALVKKTLFENLLSSALSWSRSRSLGLGLSLSRGLLLAPIGKYKSENCKVSTPAAGMEQWQEKDQEKEQEKEKETEQKQ</sequence>
<feature type="compositionally biased region" description="Basic and acidic residues" evidence="1">
    <location>
        <begin position="84"/>
        <end position="103"/>
    </location>
</feature>
<protein>
    <submittedName>
        <fullName evidence="2">GH24328</fullName>
    </submittedName>
</protein>